<evidence type="ECO:0000256" key="10">
    <source>
        <dbReference type="ARBA" id="ARBA00022723"/>
    </source>
</evidence>
<sequence>MTLRRSMLFLPGANAAMLSTAFVFKPDTIMFDLEDAVSLREKDSARLLVFHALRMPVYRTMETAVRINPLSTPFGLKDLEAVVRAGVDVVRLPKTDTADDVHALEAEVERIERTCGREVGSTKLMAAIESASGVVNAVAIATASKRLVGIALAGFDYVMDMQTERGDGTELFYARCAVLHAARFAKIDAFDVVYSDVNDDEGFLKEVELIRKLGFNGKSLINPRQIELLHNAFAPTQEEVDYARRVVAAAEKGEQQGLGVVSLNGKMIDAPVIQHARVVLQRAAASGVRQ</sequence>
<evidence type="ECO:0000256" key="7">
    <source>
        <dbReference type="ARBA" id="ARBA00012914"/>
    </source>
</evidence>
<evidence type="ECO:0000256" key="6">
    <source>
        <dbReference type="ARBA" id="ARBA00012258"/>
    </source>
</evidence>
<dbReference type="InterPro" id="IPR006475">
    <property type="entry name" value="Citrate_lyase_beta_bac"/>
</dbReference>
<dbReference type="EC" id="4.1.3.34" evidence="6"/>
<evidence type="ECO:0000256" key="3">
    <source>
        <dbReference type="ARBA" id="ARBA00004496"/>
    </source>
</evidence>
<keyword evidence="9" id="KW-0963">Cytoplasm</keyword>
<evidence type="ECO:0000256" key="13">
    <source>
        <dbReference type="ARBA" id="ARBA00030255"/>
    </source>
</evidence>
<comment type="cofactor">
    <cofactor evidence="1">
        <name>Mg(2+)</name>
        <dbReference type="ChEBI" id="CHEBI:18420"/>
    </cofactor>
</comment>
<dbReference type="Gene3D" id="3.20.20.60">
    <property type="entry name" value="Phosphoenolpyruvate-binding domains"/>
    <property type="match status" value="1"/>
</dbReference>
<protein>
    <recommendedName>
        <fullName evidence="8">Citrate lyase subunit beta</fullName>
        <ecNumber evidence="6">4.1.3.34</ecNumber>
        <ecNumber evidence="7">4.1.3.6</ecNumber>
    </recommendedName>
    <alternativeName>
        <fullName evidence="13">Citrate (pro-3S)-lyase subunit beta</fullName>
    </alternativeName>
    <alternativeName>
        <fullName evidence="14">Citryl-CoA lyase subunit</fullName>
    </alternativeName>
</protein>
<comment type="subunit">
    <text evidence="5">Oligomer with a subunit composition of (alpha,beta,gamma)6.</text>
</comment>
<organism evidence="19 20">
    <name type="scientific">Rhodoplanes azumiensis</name>
    <dbReference type="NCBI Taxonomy" id="1897628"/>
    <lineage>
        <taxon>Bacteria</taxon>
        <taxon>Pseudomonadati</taxon>
        <taxon>Pseudomonadota</taxon>
        <taxon>Alphaproteobacteria</taxon>
        <taxon>Hyphomicrobiales</taxon>
        <taxon>Nitrobacteraceae</taxon>
        <taxon>Rhodoplanes</taxon>
    </lineage>
</organism>
<comment type="similarity">
    <text evidence="4">Belongs to the HpcH/HpaI aldolase family. Citrate lyase beta subunit subfamily.</text>
</comment>
<dbReference type="Pfam" id="PF03328">
    <property type="entry name" value="HpcH_HpaI"/>
    <property type="match status" value="1"/>
</dbReference>
<dbReference type="SUPFAM" id="SSF51621">
    <property type="entry name" value="Phosphoenolpyruvate/pyruvate domain"/>
    <property type="match status" value="1"/>
</dbReference>
<evidence type="ECO:0000313" key="20">
    <source>
        <dbReference type="Proteomes" id="UP001597314"/>
    </source>
</evidence>
<keyword evidence="10" id="KW-0479">Metal-binding</keyword>
<dbReference type="InterPro" id="IPR040442">
    <property type="entry name" value="Pyrv_kinase-like_dom_sf"/>
</dbReference>
<dbReference type="GO" id="GO:0008815">
    <property type="term" value="F:citrate (pro-3S)-lyase activity"/>
    <property type="evidence" value="ECO:0007669"/>
    <property type="project" value="UniProtKB-EC"/>
</dbReference>
<comment type="catalytic activity">
    <reaction evidence="15">
        <text>citrate = oxaloacetate + acetate</text>
        <dbReference type="Rhea" id="RHEA:10760"/>
        <dbReference type="ChEBI" id="CHEBI:16452"/>
        <dbReference type="ChEBI" id="CHEBI:16947"/>
        <dbReference type="ChEBI" id="CHEBI:30089"/>
        <dbReference type="EC" id="4.1.3.6"/>
    </reaction>
</comment>
<dbReference type="InterPro" id="IPR015813">
    <property type="entry name" value="Pyrv/PenolPyrv_kinase-like_dom"/>
</dbReference>
<proteinExistence type="inferred from homology"/>
<comment type="catalytic activity">
    <reaction evidence="16">
        <text>(3S)-citryl-CoA = oxaloacetate + acetyl-CoA</text>
        <dbReference type="Rhea" id="RHEA:20812"/>
        <dbReference type="ChEBI" id="CHEBI:16452"/>
        <dbReference type="ChEBI" id="CHEBI:57288"/>
        <dbReference type="ChEBI" id="CHEBI:57321"/>
        <dbReference type="EC" id="4.1.3.34"/>
    </reaction>
</comment>
<name>A0ABW5AH85_9BRAD</name>
<comment type="caution">
    <text evidence="19">The sequence shown here is derived from an EMBL/GenBank/DDBJ whole genome shotgun (WGS) entry which is preliminary data.</text>
</comment>
<keyword evidence="17" id="KW-0732">Signal</keyword>
<feature type="chain" id="PRO_5045340102" description="Citrate lyase subunit beta" evidence="17">
    <location>
        <begin position="16"/>
        <end position="290"/>
    </location>
</feature>
<evidence type="ECO:0000256" key="9">
    <source>
        <dbReference type="ARBA" id="ARBA00022490"/>
    </source>
</evidence>
<dbReference type="PIRSF" id="PIRSF015582">
    <property type="entry name" value="Cit_lyase_B"/>
    <property type="match status" value="1"/>
</dbReference>
<dbReference type="EMBL" id="JBHUIW010000005">
    <property type="protein sequence ID" value="MFD2181855.1"/>
    <property type="molecule type" value="Genomic_DNA"/>
</dbReference>
<evidence type="ECO:0000256" key="1">
    <source>
        <dbReference type="ARBA" id="ARBA00001946"/>
    </source>
</evidence>
<evidence type="ECO:0000256" key="4">
    <source>
        <dbReference type="ARBA" id="ARBA00005549"/>
    </source>
</evidence>
<evidence type="ECO:0000259" key="18">
    <source>
        <dbReference type="Pfam" id="PF03328"/>
    </source>
</evidence>
<accession>A0ABW5AH85</accession>
<dbReference type="EC" id="4.1.3.6" evidence="7"/>
<gene>
    <name evidence="19" type="primary">citE</name>
    <name evidence="19" type="ORF">ACFSOX_06795</name>
</gene>
<evidence type="ECO:0000256" key="16">
    <source>
        <dbReference type="ARBA" id="ARBA00049110"/>
    </source>
</evidence>
<dbReference type="InterPro" id="IPR005000">
    <property type="entry name" value="Aldolase/citrate-lyase_domain"/>
</dbReference>
<feature type="signal peptide" evidence="17">
    <location>
        <begin position="1"/>
        <end position="15"/>
    </location>
</feature>
<evidence type="ECO:0000256" key="14">
    <source>
        <dbReference type="ARBA" id="ARBA00032495"/>
    </source>
</evidence>
<evidence type="ECO:0000256" key="5">
    <source>
        <dbReference type="ARBA" id="ARBA00011382"/>
    </source>
</evidence>
<dbReference type="GO" id="GO:0008816">
    <property type="term" value="F:citryl-CoA lyase activity"/>
    <property type="evidence" value="ECO:0007669"/>
    <property type="project" value="UniProtKB-EC"/>
</dbReference>
<evidence type="ECO:0000256" key="12">
    <source>
        <dbReference type="ARBA" id="ARBA00023239"/>
    </source>
</evidence>
<dbReference type="PANTHER" id="PTHR32308:SF10">
    <property type="entry name" value="CITRATE LYASE SUBUNIT BETA"/>
    <property type="match status" value="1"/>
</dbReference>
<evidence type="ECO:0000256" key="2">
    <source>
        <dbReference type="ARBA" id="ARBA00003671"/>
    </source>
</evidence>
<dbReference type="InterPro" id="IPR011206">
    <property type="entry name" value="Citrate_lyase_beta/mcl1/mcl2"/>
</dbReference>
<comment type="subcellular location">
    <subcellularLocation>
        <location evidence="3">Cytoplasm</location>
    </subcellularLocation>
</comment>
<comment type="function">
    <text evidence="2">Represents a citryl-ACP lyase.</text>
</comment>
<keyword evidence="11" id="KW-0460">Magnesium</keyword>
<reference evidence="20" key="1">
    <citation type="journal article" date="2019" name="Int. J. Syst. Evol. Microbiol.">
        <title>The Global Catalogue of Microorganisms (GCM) 10K type strain sequencing project: providing services to taxonomists for standard genome sequencing and annotation.</title>
        <authorList>
            <consortium name="The Broad Institute Genomics Platform"/>
            <consortium name="The Broad Institute Genome Sequencing Center for Infectious Disease"/>
            <person name="Wu L."/>
            <person name="Ma J."/>
        </authorList>
    </citation>
    <scope>NUCLEOTIDE SEQUENCE [LARGE SCALE GENOMIC DNA]</scope>
    <source>
        <strain evidence="20">CGMCC 1.6774</strain>
    </source>
</reference>
<evidence type="ECO:0000256" key="8">
    <source>
        <dbReference type="ARBA" id="ARBA00015712"/>
    </source>
</evidence>
<keyword evidence="12 19" id="KW-0456">Lyase</keyword>
<dbReference type="NCBIfam" id="TIGR01588">
    <property type="entry name" value="citE"/>
    <property type="match status" value="1"/>
</dbReference>
<evidence type="ECO:0000256" key="15">
    <source>
        <dbReference type="ARBA" id="ARBA00048308"/>
    </source>
</evidence>
<evidence type="ECO:0000256" key="11">
    <source>
        <dbReference type="ARBA" id="ARBA00022842"/>
    </source>
</evidence>
<dbReference type="RefSeq" id="WP_378477041.1">
    <property type="nucleotide sequence ID" value="NZ_JBHUIW010000005.1"/>
</dbReference>
<dbReference type="Proteomes" id="UP001597314">
    <property type="component" value="Unassembled WGS sequence"/>
</dbReference>
<keyword evidence="20" id="KW-1185">Reference proteome</keyword>
<dbReference type="PANTHER" id="PTHR32308">
    <property type="entry name" value="LYASE BETA SUBUNIT, PUTATIVE (AFU_ORTHOLOGUE AFUA_4G13030)-RELATED"/>
    <property type="match status" value="1"/>
</dbReference>
<evidence type="ECO:0000256" key="17">
    <source>
        <dbReference type="SAM" id="SignalP"/>
    </source>
</evidence>
<evidence type="ECO:0000313" key="19">
    <source>
        <dbReference type="EMBL" id="MFD2181855.1"/>
    </source>
</evidence>
<feature type="domain" description="HpcH/HpaI aldolase/citrate lyase" evidence="18">
    <location>
        <begin position="5"/>
        <end position="223"/>
    </location>
</feature>